<dbReference type="STRING" id="644358.A0A0C4EA70"/>
<evidence type="ECO:0000256" key="6">
    <source>
        <dbReference type="ARBA" id="ARBA00022527"/>
    </source>
</evidence>
<dbReference type="InterPro" id="IPR011009">
    <property type="entry name" value="Kinase-like_dom_sf"/>
</dbReference>
<evidence type="ECO:0000256" key="10">
    <source>
        <dbReference type="ARBA" id="ARBA00022840"/>
    </source>
</evidence>
<evidence type="ECO:0000256" key="1">
    <source>
        <dbReference type="ARBA" id="ARBA00003747"/>
    </source>
</evidence>
<feature type="domain" description="Protein kinase" evidence="17">
    <location>
        <begin position="67"/>
        <end position="467"/>
    </location>
</feature>
<dbReference type="EnsemblFungi" id="MAPG_09529T0">
    <property type="protein sequence ID" value="MAPG_09529T0"/>
    <property type="gene ID" value="MAPG_09529"/>
</dbReference>
<feature type="compositionally biased region" description="Low complexity" evidence="16">
    <location>
        <begin position="322"/>
        <end position="332"/>
    </location>
</feature>
<evidence type="ECO:0000313" key="19">
    <source>
        <dbReference type="EnsemblFungi" id="MAPG_09529T0"/>
    </source>
</evidence>
<dbReference type="SUPFAM" id="SSF56112">
    <property type="entry name" value="Protein kinase-like (PK-like)"/>
    <property type="match status" value="1"/>
</dbReference>
<dbReference type="VEuPathDB" id="FungiDB:MAPG_09529"/>
<dbReference type="PROSITE" id="PS00107">
    <property type="entry name" value="PROTEIN_KINASE_ATP"/>
    <property type="match status" value="1"/>
</dbReference>
<proteinExistence type="predicted"/>
<dbReference type="EC" id="2.7.11.1" evidence="3"/>
<comment type="subunit">
    <text evidence="2">Component of the EKC/KEOPS complex composed of at least BUD32, CGI121, GON7, KAE1 and PCC1; the whole complex dimerizes.</text>
</comment>
<dbReference type="AlphaFoldDB" id="A0A0C4EA70"/>
<dbReference type="SMART" id="SM00220">
    <property type="entry name" value="S_TKc"/>
    <property type="match status" value="1"/>
</dbReference>
<reference evidence="19" key="4">
    <citation type="journal article" date="2015" name="G3 (Bethesda)">
        <title>Genome sequences of three phytopathogenic species of the Magnaporthaceae family of fungi.</title>
        <authorList>
            <person name="Okagaki L.H."/>
            <person name="Nunes C.C."/>
            <person name="Sailsbery J."/>
            <person name="Clay B."/>
            <person name="Brown D."/>
            <person name="John T."/>
            <person name="Oh Y."/>
            <person name="Young N."/>
            <person name="Fitzgerald M."/>
            <person name="Haas B.J."/>
            <person name="Zeng Q."/>
            <person name="Young S."/>
            <person name="Adiconis X."/>
            <person name="Fan L."/>
            <person name="Levin J.Z."/>
            <person name="Mitchell T.K."/>
            <person name="Okubara P.A."/>
            <person name="Farman M.L."/>
            <person name="Kohn L.M."/>
            <person name="Birren B."/>
            <person name="Ma L.-J."/>
            <person name="Dean R.A."/>
        </authorList>
    </citation>
    <scope>NUCLEOTIDE SEQUENCE</scope>
    <source>
        <strain evidence="19">ATCC 64411 / 73-15</strain>
    </source>
</reference>
<feature type="region of interest" description="Disordered" evidence="16">
    <location>
        <begin position="504"/>
        <end position="530"/>
    </location>
</feature>
<comment type="catalytic activity">
    <reaction evidence="13">
        <text>L-threonyl-[protein] + ATP = O-phospho-L-threonyl-[protein] + ADP + H(+)</text>
        <dbReference type="Rhea" id="RHEA:46608"/>
        <dbReference type="Rhea" id="RHEA-COMP:11060"/>
        <dbReference type="Rhea" id="RHEA-COMP:11605"/>
        <dbReference type="ChEBI" id="CHEBI:15378"/>
        <dbReference type="ChEBI" id="CHEBI:30013"/>
        <dbReference type="ChEBI" id="CHEBI:30616"/>
        <dbReference type="ChEBI" id="CHEBI:61977"/>
        <dbReference type="ChEBI" id="CHEBI:456216"/>
        <dbReference type="EC" id="2.7.11.1"/>
    </reaction>
</comment>
<dbReference type="PROSITE" id="PS00109">
    <property type="entry name" value="PROTEIN_KINASE_TYR"/>
    <property type="match status" value="1"/>
</dbReference>
<evidence type="ECO:0000313" key="20">
    <source>
        <dbReference type="Proteomes" id="UP000011715"/>
    </source>
</evidence>
<gene>
    <name evidence="18" type="ORF">MAPG_09529</name>
</gene>
<feature type="binding site" evidence="15">
    <location>
        <position position="96"/>
    </location>
    <ligand>
        <name>ATP</name>
        <dbReference type="ChEBI" id="CHEBI:30616"/>
    </ligand>
</feature>
<dbReference type="OMA" id="PEPWWSA"/>
<evidence type="ECO:0000256" key="3">
    <source>
        <dbReference type="ARBA" id="ARBA00012513"/>
    </source>
</evidence>
<reference evidence="18" key="1">
    <citation type="submission" date="2010-05" db="EMBL/GenBank/DDBJ databases">
        <title>The Genome Sequence of Magnaporthe poae strain ATCC 64411.</title>
        <authorList>
            <consortium name="The Broad Institute Genome Sequencing Platform"/>
            <consortium name="Broad Institute Genome Sequencing Center for Infectious Disease"/>
            <person name="Ma L.-J."/>
            <person name="Dead R."/>
            <person name="Young S."/>
            <person name="Zeng Q."/>
            <person name="Koehrsen M."/>
            <person name="Alvarado L."/>
            <person name="Berlin A."/>
            <person name="Chapman S.B."/>
            <person name="Chen Z."/>
            <person name="Freedman E."/>
            <person name="Gellesch M."/>
            <person name="Goldberg J."/>
            <person name="Griggs A."/>
            <person name="Gujja S."/>
            <person name="Heilman E.R."/>
            <person name="Heiman D."/>
            <person name="Hepburn T."/>
            <person name="Howarth C."/>
            <person name="Jen D."/>
            <person name="Larson L."/>
            <person name="Mehta T."/>
            <person name="Neiman D."/>
            <person name="Pearson M."/>
            <person name="Roberts A."/>
            <person name="Saif S."/>
            <person name="Shea T."/>
            <person name="Shenoy N."/>
            <person name="Sisk P."/>
            <person name="Stolte C."/>
            <person name="Sykes S."/>
            <person name="Walk T."/>
            <person name="White J."/>
            <person name="Yandava C."/>
            <person name="Haas B."/>
            <person name="Nusbaum C."/>
            <person name="Birren B."/>
        </authorList>
    </citation>
    <scope>NUCLEOTIDE SEQUENCE</scope>
    <source>
        <strain evidence="18">ATCC 64411</strain>
    </source>
</reference>
<dbReference type="PANTHER" id="PTHR45646:SF11">
    <property type="entry name" value="SERINE_THREONINE-PROTEIN KINASE DOA"/>
    <property type="match status" value="1"/>
</dbReference>
<keyword evidence="8 15" id="KW-0547">Nucleotide-binding</keyword>
<evidence type="ECO:0000259" key="17">
    <source>
        <dbReference type="PROSITE" id="PS50011"/>
    </source>
</evidence>
<dbReference type="InterPro" id="IPR000719">
    <property type="entry name" value="Prot_kinase_dom"/>
</dbReference>
<dbReference type="Gene3D" id="1.10.510.10">
    <property type="entry name" value="Transferase(Phosphotransferase) domain 1"/>
    <property type="match status" value="1"/>
</dbReference>
<evidence type="ECO:0000256" key="16">
    <source>
        <dbReference type="SAM" id="MobiDB-lite"/>
    </source>
</evidence>
<dbReference type="InterPro" id="IPR051175">
    <property type="entry name" value="CLK_kinases"/>
</dbReference>
<evidence type="ECO:0000256" key="9">
    <source>
        <dbReference type="ARBA" id="ARBA00022777"/>
    </source>
</evidence>
<dbReference type="EMBL" id="GL876976">
    <property type="protein sequence ID" value="KLU91004.1"/>
    <property type="molecule type" value="Genomic_DNA"/>
</dbReference>
<reference evidence="19" key="5">
    <citation type="submission" date="2015-06" db="UniProtKB">
        <authorList>
            <consortium name="EnsemblFungi"/>
        </authorList>
    </citation>
    <scope>IDENTIFICATION</scope>
    <source>
        <strain evidence="19">ATCC 64411</strain>
    </source>
</reference>
<evidence type="ECO:0000256" key="4">
    <source>
        <dbReference type="ARBA" id="ARBA00013948"/>
    </source>
</evidence>
<dbReference type="Gene3D" id="3.30.200.20">
    <property type="entry name" value="Phosphorylase Kinase, domain 1"/>
    <property type="match status" value="1"/>
</dbReference>
<keyword evidence="10 15" id="KW-0067">ATP-binding</keyword>
<name>A0A0C4EA70_MAGP6</name>
<dbReference type="GO" id="GO:0050793">
    <property type="term" value="P:regulation of developmental process"/>
    <property type="evidence" value="ECO:0007669"/>
    <property type="project" value="UniProtKB-ARBA"/>
</dbReference>
<accession>A0A0C4EA70</accession>
<dbReference type="GO" id="GO:0043484">
    <property type="term" value="P:regulation of RNA splicing"/>
    <property type="evidence" value="ECO:0007669"/>
    <property type="project" value="TreeGrafter"/>
</dbReference>
<dbReference type="GO" id="GO:0005524">
    <property type="term" value="F:ATP binding"/>
    <property type="evidence" value="ECO:0007669"/>
    <property type="project" value="UniProtKB-UniRule"/>
</dbReference>
<dbReference type="GO" id="GO:0005634">
    <property type="term" value="C:nucleus"/>
    <property type="evidence" value="ECO:0007669"/>
    <property type="project" value="TreeGrafter"/>
</dbReference>
<reference evidence="20" key="2">
    <citation type="submission" date="2010-05" db="EMBL/GenBank/DDBJ databases">
        <title>The genome sequence of Magnaporthe poae strain ATCC 64411.</title>
        <authorList>
            <person name="Ma L.-J."/>
            <person name="Dead R."/>
            <person name="Young S."/>
            <person name="Zeng Q."/>
            <person name="Koehrsen M."/>
            <person name="Alvarado L."/>
            <person name="Berlin A."/>
            <person name="Chapman S.B."/>
            <person name="Chen Z."/>
            <person name="Freedman E."/>
            <person name="Gellesch M."/>
            <person name="Goldberg J."/>
            <person name="Griggs A."/>
            <person name="Gujja S."/>
            <person name="Heilman E.R."/>
            <person name="Heiman D."/>
            <person name="Hepburn T."/>
            <person name="Howarth C."/>
            <person name="Jen D."/>
            <person name="Larson L."/>
            <person name="Mehta T."/>
            <person name="Neiman D."/>
            <person name="Pearson M."/>
            <person name="Roberts A."/>
            <person name="Saif S."/>
            <person name="Shea T."/>
            <person name="Shenoy N."/>
            <person name="Sisk P."/>
            <person name="Stolte C."/>
            <person name="Sykes S."/>
            <person name="Walk T."/>
            <person name="White J."/>
            <person name="Yandava C."/>
            <person name="Haas B."/>
            <person name="Nusbaum C."/>
            <person name="Birren B."/>
        </authorList>
    </citation>
    <scope>NUCLEOTIDE SEQUENCE [LARGE SCALE GENOMIC DNA]</scope>
    <source>
        <strain evidence="20">ATCC 64411 / 73-15</strain>
    </source>
</reference>
<dbReference type="Proteomes" id="UP000011715">
    <property type="component" value="Unassembled WGS sequence"/>
</dbReference>
<dbReference type="OrthoDB" id="5979581at2759"/>
<evidence type="ECO:0000256" key="8">
    <source>
        <dbReference type="ARBA" id="ARBA00022741"/>
    </source>
</evidence>
<comment type="catalytic activity">
    <reaction evidence="14">
        <text>L-seryl-[protein] + ATP = O-phospho-L-seryl-[protein] + ADP + H(+)</text>
        <dbReference type="Rhea" id="RHEA:17989"/>
        <dbReference type="Rhea" id="RHEA-COMP:9863"/>
        <dbReference type="Rhea" id="RHEA-COMP:11604"/>
        <dbReference type="ChEBI" id="CHEBI:15378"/>
        <dbReference type="ChEBI" id="CHEBI:29999"/>
        <dbReference type="ChEBI" id="CHEBI:30616"/>
        <dbReference type="ChEBI" id="CHEBI:83421"/>
        <dbReference type="ChEBI" id="CHEBI:456216"/>
        <dbReference type="EC" id="2.7.11.1"/>
    </reaction>
</comment>
<evidence type="ECO:0000256" key="7">
    <source>
        <dbReference type="ARBA" id="ARBA00022679"/>
    </source>
</evidence>
<evidence type="ECO:0000256" key="15">
    <source>
        <dbReference type="PROSITE-ProRule" id="PRU10141"/>
    </source>
</evidence>
<organism evidence="19 20">
    <name type="scientific">Magnaporthiopsis poae (strain ATCC 64411 / 73-15)</name>
    <name type="common">Kentucky bluegrass fungus</name>
    <name type="synonym">Magnaporthe poae</name>
    <dbReference type="NCBI Taxonomy" id="644358"/>
    <lineage>
        <taxon>Eukaryota</taxon>
        <taxon>Fungi</taxon>
        <taxon>Dikarya</taxon>
        <taxon>Ascomycota</taxon>
        <taxon>Pezizomycotina</taxon>
        <taxon>Sordariomycetes</taxon>
        <taxon>Sordariomycetidae</taxon>
        <taxon>Magnaporthales</taxon>
        <taxon>Magnaporthaceae</taxon>
        <taxon>Magnaporthiopsis</taxon>
    </lineage>
</organism>
<evidence type="ECO:0000256" key="11">
    <source>
        <dbReference type="ARBA" id="ARBA00030980"/>
    </source>
</evidence>
<dbReference type="PROSITE" id="PS50011">
    <property type="entry name" value="PROTEIN_KINASE_DOM"/>
    <property type="match status" value="1"/>
</dbReference>
<dbReference type="eggNOG" id="KOG1290">
    <property type="taxonomic scope" value="Eukaryota"/>
</dbReference>
<feature type="compositionally biased region" description="Basic and acidic residues" evidence="16">
    <location>
        <begin position="304"/>
        <end position="321"/>
    </location>
</feature>
<dbReference type="InterPro" id="IPR017441">
    <property type="entry name" value="Protein_kinase_ATP_BS"/>
</dbReference>
<dbReference type="PANTHER" id="PTHR45646">
    <property type="entry name" value="SERINE/THREONINE-PROTEIN KINASE DOA-RELATED"/>
    <property type="match status" value="1"/>
</dbReference>
<dbReference type="InterPro" id="IPR008266">
    <property type="entry name" value="Tyr_kinase_AS"/>
</dbReference>
<evidence type="ECO:0000256" key="12">
    <source>
        <dbReference type="ARBA" id="ARBA00033194"/>
    </source>
</evidence>
<keyword evidence="7" id="KW-0808">Transferase</keyword>
<keyword evidence="20" id="KW-1185">Reference proteome</keyword>
<keyword evidence="6" id="KW-0723">Serine/threonine-protein kinase</keyword>
<evidence type="ECO:0000256" key="14">
    <source>
        <dbReference type="ARBA" id="ARBA00048679"/>
    </source>
</evidence>
<feature type="region of interest" description="Disordered" evidence="16">
    <location>
        <begin position="301"/>
        <end position="340"/>
    </location>
</feature>
<protein>
    <recommendedName>
        <fullName evidence="5">EKC/KEOPS complex subunit BUD32</fullName>
        <ecNumber evidence="3">2.7.11.1</ecNumber>
    </recommendedName>
    <alternativeName>
        <fullName evidence="11 12">Atypical Serine/threonine protein kinase BUD32</fullName>
    </alternativeName>
    <alternativeName>
        <fullName evidence="4">EKC/KEOPS complex subunit bud32</fullName>
    </alternativeName>
</protein>
<dbReference type="EMBL" id="ADBL01002434">
    <property type="status" value="NOT_ANNOTATED_CDS"/>
    <property type="molecule type" value="Genomic_DNA"/>
</dbReference>
<evidence type="ECO:0000256" key="2">
    <source>
        <dbReference type="ARBA" id="ARBA00011534"/>
    </source>
</evidence>
<feature type="region of interest" description="Disordered" evidence="16">
    <location>
        <begin position="1"/>
        <end position="26"/>
    </location>
</feature>
<comment type="function">
    <text evidence="1">Component of the EKC/KEOPS complex that is required for the formation of a threonylcarbamoyl group on adenosine at position 37 (t(6)A37) in tRNAs that read codons beginning with adenine. The complex is probably involved in the transfer of the threonylcarbamoyl moiety of threonylcarbamoyl-AMP (TC-AMP) to the N6 group of A37. BUD32 has ATPase activity in the context of the EKC/KEOPS complex and likely plays a supporting role to the catalytic subunit KAE1. The EKC/KEOPS complex also promotes both telomere uncapping and telomere elongation. The complex is required for efficient recruitment of transcriptional coactivators.</text>
</comment>
<dbReference type="GO" id="GO:0004674">
    <property type="term" value="F:protein serine/threonine kinase activity"/>
    <property type="evidence" value="ECO:0007669"/>
    <property type="project" value="UniProtKB-KW"/>
</dbReference>
<sequence>MESPPGPSDVIKSEPTSAVADDARPGSASGDAYLLTSNIDLEQLDLYQEGGYHPVHIGDKLGTQGRYQVLHKLGQGGFGTVWLCSDQTTRKYVALKIHISCIAEDRLFDLRVAGLEWSSPGREYIAVPTDHFIVTGPNGKHQCLVLPVFGSPVAPDLWRTLPEGTDGWLVRLHVALQATQAMGFLHRHKICHGDFRPANILIHLQSFDHLGKDELLSLLGPPARSEVRTRSGNKPSKSFPEYLVYPAELSRLTSQYMSGKICVIDFGEAYFFSTPPELLGIADSYLPPEELVVLDLTGEQDSSDAAKDDDCAGNSDAHEGSPSRQPQQSLSRKPGTHRPVKGPAHDMWALGCTLFEIMVQIPLFYMIQDRDELLAEMVRLFGKFPDPLWDQWKARKDWFDDHGKWLRRGHISLEKYLALPRDKRDDSRRTGLPEDLQGEMAHLLRRILRYEPEARASAEQLCPDELVRILDKNLEDRGVKTAAAGPSSPSAALSFEWLLESSSPSEVIQQRDDDVPQSEGSSACAGPVHP</sequence>
<keyword evidence="9 18" id="KW-0418">Kinase</keyword>
<reference evidence="18" key="3">
    <citation type="submission" date="2011-03" db="EMBL/GenBank/DDBJ databases">
        <title>Annotation of Magnaporthe poae ATCC 64411.</title>
        <authorList>
            <person name="Ma L.-J."/>
            <person name="Dead R."/>
            <person name="Young S.K."/>
            <person name="Zeng Q."/>
            <person name="Gargeya S."/>
            <person name="Fitzgerald M."/>
            <person name="Haas B."/>
            <person name="Abouelleil A."/>
            <person name="Alvarado L."/>
            <person name="Arachchi H.M."/>
            <person name="Berlin A."/>
            <person name="Brown A."/>
            <person name="Chapman S.B."/>
            <person name="Chen Z."/>
            <person name="Dunbar C."/>
            <person name="Freedman E."/>
            <person name="Gearin G."/>
            <person name="Gellesch M."/>
            <person name="Goldberg J."/>
            <person name="Griggs A."/>
            <person name="Gujja S."/>
            <person name="Heiman D."/>
            <person name="Howarth C."/>
            <person name="Larson L."/>
            <person name="Lui A."/>
            <person name="MacDonald P.J.P."/>
            <person name="Mehta T."/>
            <person name="Montmayeur A."/>
            <person name="Murphy C."/>
            <person name="Neiman D."/>
            <person name="Pearson M."/>
            <person name="Priest M."/>
            <person name="Roberts A."/>
            <person name="Saif S."/>
            <person name="Shea T."/>
            <person name="Shenoy N."/>
            <person name="Sisk P."/>
            <person name="Stolte C."/>
            <person name="Sykes S."/>
            <person name="Yandava C."/>
            <person name="Wortman J."/>
            <person name="Nusbaum C."/>
            <person name="Birren B."/>
        </authorList>
    </citation>
    <scope>NUCLEOTIDE SEQUENCE</scope>
    <source>
        <strain evidence="18">ATCC 64411</strain>
    </source>
</reference>
<evidence type="ECO:0000256" key="13">
    <source>
        <dbReference type="ARBA" id="ARBA00047899"/>
    </source>
</evidence>
<evidence type="ECO:0000256" key="5">
    <source>
        <dbReference type="ARBA" id="ARBA00019973"/>
    </source>
</evidence>
<evidence type="ECO:0000313" key="18">
    <source>
        <dbReference type="EMBL" id="KLU91004.1"/>
    </source>
</evidence>